<dbReference type="GeneID" id="62200435"/>
<dbReference type="Proteomes" id="UP000596902">
    <property type="component" value="Unassembled WGS sequence"/>
</dbReference>
<evidence type="ECO:0000313" key="3">
    <source>
        <dbReference type="Proteomes" id="UP000596902"/>
    </source>
</evidence>
<keyword evidence="3" id="KW-1185">Reference proteome</keyword>
<evidence type="ECO:0000313" key="2">
    <source>
        <dbReference type="EMBL" id="KAF7680559.1"/>
    </source>
</evidence>
<feature type="compositionally biased region" description="Low complexity" evidence="1">
    <location>
        <begin position="18"/>
        <end position="31"/>
    </location>
</feature>
<proteinExistence type="predicted"/>
<reference evidence="2" key="1">
    <citation type="submission" date="2020-01" db="EMBL/GenBank/DDBJ databases">
        <authorList>
            <person name="Feng Z.H.Z."/>
        </authorList>
    </citation>
    <scope>NUCLEOTIDE SEQUENCE</scope>
    <source>
        <strain evidence="2">CBS107.38</strain>
    </source>
</reference>
<sequence>MGCQIPLFQHNNMPSRAPSSTGSQPSSTPSPRIMASVATHQSSHPFLTPAHASNISTWTSSLPRHQSYSSPESESEAQSREAAIEAYRQLKAALFSKAMDPSMSRPT</sequence>
<reference evidence="2" key="2">
    <citation type="submission" date="2020-08" db="EMBL/GenBank/DDBJ databases">
        <title>Draft Genome Sequence of Cumin Blight Pathogen Alternaria burnsii.</title>
        <authorList>
            <person name="Feng Z."/>
        </authorList>
    </citation>
    <scope>NUCLEOTIDE SEQUENCE</scope>
    <source>
        <strain evidence="2">CBS107.38</strain>
    </source>
</reference>
<name>A0A8H7BAS0_9PLEO</name>
<feature type="compositionally biased region" description="Polar residues" evidence="1">
    <location>
        <begin position="38"/>
        <end position="66"/>
    </location>
</feature>
<protein>
    <submittedName>
        <fullName evidence="2">Uncharacterized protein</fullName>
    </submittedName>
</protein>
<organism evidence="2 3">
    <name type="scientific">Alternaria burnsii</name>
    <dbReference type="NCBI Taxonomy" id="1187904"/>
    <lineage>
        <taxon>Eukaryota</taxon>
        <taxon>Fungi</taxon>
        <taxon>Dikarya</taxon>
        <taxon>Ascomycota</taxon>
        <taxon>Pezizomycotina</taxon>
        <taxon>Dothideomycetes</taxon>
        <taxon>Pleosporomycetidae</taxon>
        <taxon>Pleosporales</taxon>
        <taxon>Pleosporineae</taxon>
        <taxon>Pleosporaceae</taxon>
        <taxon>Alternaria</taxon>
        <taxon>Alternaria sect. Alternaria</taxon>
    </lineage>
</organism>
<feature type="region of interest" description="Disordered" evidence="1">
    <location>
        <begin position="1"/>
        <end position="81"/>
    </location>
</feature>
<accession>A0A8H7BAS0</accession>
<dbReference type="RefSeq" id="XP_038790549.1">
    <property type="nucleotide sequence ID" value="XM_038927257.1"/>
</dbReference>
<dbReference type="EMBL" id="JAAABM010000002">
    <property type="protein sequence ID" value="KAF7680559.1"/>
    <property type="molecule type" value="Genomic_DNA"/>
</dbReference>
<comment type="caution">
    <text evidence="2">The sequence shown here is derived from an EMBL/GenBank/DDBJ whole genome shotgun (WGS) entry which is preliminary data.</text>
</comment>
<evidence type="ECO:0000256" key="1">
    <source>
        <dbReference type="SAM" id="MobiDB-lite"/>
    </source>
</evidence>
<dbReference type="AlphaFoldDB" id="A0A8H7BAS0"/>
<gene>
    <name evidence="2" type="ORF">GT037_002210</name>
</gene>